<dbReference type="Proteomes" id="UP000827721">
    <property type="component" value="Unassembled WGS sequence"/>
</dbReference>
<keyword evidence="1" id="KW-0833">Ubl conjugation pathway</keyword>
<keyword evidence="4" id="KW-1185">Reference proteome</keyword>
<dbReference type="InterPro" id="IPR001810">
    <property type="entry name" value="F-box_dom"/>
</dbReference>
<name>A0ABQ8HF20_9ROSI</name>
<dbReference type="Pfam" id="PF12937">
    <property type="entry name" value="F-box-like"/>
    <property type="match status" value="1"/>
</dbReference>
<proteinExistence type="predicted"/>
<dbReference type="InterPro" id="IPR036047">
    <property type="entry name" value="F-box-like_dom_sf"/>
</dbReference>
<comment type="caution">
    <text evidence="3">The sequence shown here is derived from an EMBL/GenBank/DDBJ whole genome shotgun (WGS) entry which is preliminary data.</text>
</comment>
<comment type="pathway">
    <text evidence="1">Protein modification; protein ubiquitination.</text>
</comment>
<reference evidence="3 4" key="1">
    <citation type="submission" date="2021-02" db="EMBL/GenBank/DDBJ databases">
        <title>Plant Genome Project.</title>
        <authorList>
            <person name="Zhang R.-G."/>
        </authorList>
    </citation>
    <scope>NUCLEOTIDE SEQUENCE [LARGE SCALE GENOMIC DNA]</scope>
    <source>
        <tissue evidence="3">Leaves</tissue>
    </source>
</reference>
<dbReference type="PANTHER" id="PTHR12874:SF16">
    <property type="entry name" value="OS01G0800800 PROTEIN"/>
    <property type="match status" value="1"/>
</dbReference>
<sequence length="256" mass="28697">MSHLPSGTNRPPWEVLNLVAQHLDPKTLAVASCVSKSWFTSMSPDHLWQPICTTHYPSLSNLKLTDPSVPYRCLYALGLTATKRRLKPPSKPRISLRNLLFAIDLRTKDFPLATITKSADELCVDSNGVFRFDIDVDHVCFPVTELVEEVKVTWNVVLCGWQGLFTMIDCEGMLSFMAGTEGWFSEELPSPGCCSSDVASGIVADLKLRFCSKREINDGKVRVDKVSVGILSIVNWRYVSVEDGLRYLQHFLITKD</sequence>
<keyword evidence="1" id="KW-0539">Nucleus</keyword>
<comment type="subunit">
    <text evidence="1">Component of the SCF-type E3 ligase complex.</text>
</comment>
<dbReference type="PANTHER" id="PTHR12874">
    <property type="entry name" value="F-BOX ONLY PROTEIN 48-RELATED"/>
    <property type="match status" value="1"/>
</dbReference>
<evidence type="ECO:0000256" key="1">
    <source>
        <dbReference type="RuleBase" id="RU369085"/>
    </source>
</evidence>
<protein>
    <recommendedName>
        <fullName evidence="1">F-box protein</fullName>
    </recommendedName>
</protein>
<evidence type="ECO:0000313" key="4">
    <source>
        <dbReference type="Proteomes" id="UP000827721"/>
    </source>
</evidence>
<comment type="function">
    <text evidence="1">Acts as a component of a SCF E3 ubiquitin ligase complexes.</text>
</comment>
<comment type="subcellular location">
    <subcellularLocation>
        <location evidence="1">Nucleus</location>
    </subcellularLocation>
</comment>
<dbReference type="SUPFAM" id="SSF81383">
    <property type="entry name" value="F-box domain"/>
    <property type="match status" value="1"/>
</dbReference>
<dbReference type="EMBL" id="JAFEMO010000011">
    <property type="protein sequence ID" value="KAH7557188.1"/>
    <property type="molecule type" value="Genomic_DNA"/>
</dbReference>
<gene>
    <name evidence="3" type="ORF">JRO89_XS11G0070500</name>
</gene>
<feature type="domain" description="F-box" evidence="2">
    <location>
        <begin position="12"/>
        <end position="53"/>
    </location>
</feature>
<evidence type="ECO:0000259" key="2">
    <source>
        <dbReference type="Pfam" id="PF12937"/>
    </source>
</evidence>
<dbReference type="Gene3D" id="1.20.1280.50">
    <property type="match status" value="1"/>
</dbReference>
<accession>A0ABQ8HF20</accession>
<organism evidence="3 4">
    <name type="scientific">Xanthoceras sorbifolium</name>
    <dbReference type="NCBI Taxonomy" id="99658"/>
    <lineage>
        <taxon>Eukaryota</taxon>
        <taxon>Viridiplantae</taxon>
        <taxon>Streptophyta</taxon>
        <taxon>Embryophyta</taxon>
        <taxon>Tracheophyta</taxon>
        <taxon>Spermatophyta</taxon>
        <taxon>Magnoliopsida</taxon>
        <taxon>eudicotyledons</taxon>
        <taxon>Gunneridae</taxon>
        <taxon>Pentapetalae</taxon>
        <taxon>rosids</taxon>
        <taxon>malvids</taxon>
        <taxon>Sapindales</taxon>
        <taxon>Sapindaceae</taxon>
        <taxon>Xanthoceroideae</taxon>
        <taxon>Xanthoceras</taxon>
    </lineage>
</organism>
<evidence type="ECO:0000313" key="3">
    <source>
        <dbReference type="EMBL" id="KAH7557188.1"/>
    </source>
</evidence>